<dbReference type="RefSeq" id="WP_028144244.1">
    <property type="nucleotide sequence ID" value="NZ_AP021854.1"/>
</dbReference>
<proteinExistence type="predicted"/>
<sequence length="166" mass="19073">MTTGKKPPIVRIRRISSPDDYTKSNELLAVGFANDAEAYIGAAKQLTDFESFVPRHFLFCHALELLLKAQILVSGGDQEELFDIRHDLEKAYDRAIELGYTSANDRVKQIVVWMAPYHKQHTFRYKETDYHLVPKAEELVTVLQSMHSEIEATVRAAYIMSEKRNN</sequence>
<comment type="caution">
    <text evidence="1">The sequence shown here is derived from an EMBL/GenBank/DDBJ whole genome shotgun (WGS) entry which is preliminary data.</text>
</comment>
<accession>A0ABV4FT72</accession>
<protein>
    <recommendedName>
        <fullName evidence="3">HEPN domain-containing protein</fullName>
    </recommendedName>
</protein>
<gene>
    <name evidence="1" type="ORF">ABIG07_003742</name>
</gene>
<evidence type="ECO:0000313" key="1">
    <source>
        <dbReference type="EMBL" id="MEY9454794.1"/>
    </source>
</evidence>
<evidence type="ECO:0000313" key="2">
    <source>
        <dbReference type="Proteomes" id="UP001565369"/>
    </source>
</evidence>
<dbReference type="Proteomes" id="UP001565369">
    <property type="component" value="Unassembled WGS sequence"/>
</dbReference>
<evidence type="ECO:0008006" key="3">
    <source>
        <dbReference type="Google" id="ProtNLM"/>
    </source>
</evidence>
<name>A0ABV4FT72_9BRAD</name>
<dbReference type="EMBL" id="JBGBZJ010000003">
    <property type="protein sequence ID" value="MEY9454794.1"/>
    <property type="molecule type" value="Genomic_DNA"/>
</dbReference>
<organism evidence="1 2">
    <name type="scientific">Bradyrhizobium ottawaense</name>
    <dbReference type="NCBI Taxonomy" id="931866"/>
    <lineage>
        <taxon>Bacteria</taxon>
        <taxon>Pseudomonadati</taxon>
        <taxon>Pseudomonadota</taxon>
        <taxon>Alphaproteobacteria</taxon>
        <taxon>Hyphomicrobiales</taxon>
        <taxon>Nitrobacteraceae</taxon>
        <taxon>Bradyrhizobium</taxon>
    </lineage>
</organism>
<reference evidence="1 2" key="1">
    <citation type="submission" date="2024-07" db="EMBL/GenBank/DDBJ databases">
        <title>Genomic Encyclopedia of Type Strains, Phase V (KMG-V): Genome sequencing to study the core and pangenomes of soil and plant-associated prokaryotes.</title>
        <authorList>
            <person name="Whitman W."/>
        </authorList>
    </citation>
    <scope>NUCLEOTIDE SEQUENCE [LARGE SCALE GENOMIC DNA]</scope>
    <source>
        <strain evidence="1 2">USDA 152</strain>
    </source>
</reference>
<keyword evidence="2" id="KW-1185">Reference proteome</keyword>